<dbReference type="InterPro" id="IPR046335">
    <property type="entry name" value="LacI/GalR-like_sensor"/>
</dbReference>
<evidence type="ECO:0000256" key="2">
    <source>
        <dbReference type="ARBA" id="ARBA00023015"/>
    </source>
</evidence>
<dbReference type="PANTHER" id="PTHR30146">
    <property type="entry name" value="LACI-RELATED TRANSCRIPTIONAL REPRESSOR"/>
    <property type="match status" value="1"/>
</dbReference>
<feature type="domain" description="HTH cro/C1-type" evidence="6">
    <location>
        <begin position="4"/>
        <end position="46"/>
    </location>
</feature>
<dbReference type="SUPFAM" id="SSF47413">
    <property type="entry name" value="lambda repressor-like DNA-binding domains"/>
    <property type="match status" value="1"/>
</dbReference>
<keyword evidence="3 7" id="KW-0238">DNA-binding</keyword>
<dbReference type="Gene3D" id="1.10.260.40">
    <property type="entry name" value="lambda repressor-like DNA-binding domains"/>
    <property type="match status" value="1"/>
</dbReference>
<sequence length="337" mass="36569">MANLQDVAKAAGVSKTTVSRFLNGSLELPDRTVQQIETAIRALNYVPNPHARRLSLGRSDTVALVVPDIATPFFATFVSAVEEAADARGLTLALHATLNRSRREMKYLDFIAHGHADGLIFVTNHASDAAVAAKINAAGRCVVVDEDVVGAEVPKLFCDNLQGGALAGRHLAEAGHRHVLFVGGVEEMISGARRYQGFRRGFEQCAGPQARIDRICGQYTYEAGHAAARRFLQSDPRPTAIFASSDELAIGTLEVLREAGVSVPREVSLIGFDDVGPLHLFAPAITAVRQPVRDLGRRALELVFDSDWKDREKLHSEELLPVRLIARESVAPPIRTT</sequence>
<dbReference type="CDD" id="cd01392">
    <property type="entry name" value="HTH_LacI"/>
    <property type="match status" value="1"/>
</dbReference>
<dbReference type="PRINTS" id="PR00036">
    <property type="entry name" value="HTHLACI"/>
</dbReference>
<evidence type="ECO:0000313" key="7">
    <source>
        <dbReference type="EMBL" id="MDB6176312.1"/>
    </source>
</evidence>
<dbReference type="Gene3D" id="3.40.50.2300">
    <property type="match status" value="2"/>
</dbReference>
<dbReference type="InterPro" id="IPR001387">
    <property type="entry name" value="Cro/C1-type_HTH"/>
</dbReference>
<dbReference type="Proteomes" id="UP001165641">
    <property type="component" value="Unassembled WGS sequence"/>
</dbReference>
<dbReference type="CDD" id="cd06267">
    <property type="entry name" value="PBP1_LacI_sugar_binding-like"/>
    <property type="match status" value="1"/>
</dbReference>
<dbReference type="GO" id="GO:0003677">
    <property type="term" value="F:DNA binding"/>
    <property type="evidence" value="ECO:0007669"/>
    <property type="project" value="UniProtKB-KW"/>
</dbReference>
<evidence type="ECO:0000259" key="5">
    <source>
        <dbReference type="PROSITE" id="PS50932"/>
    </source>
</evidence>
<dbReference type="PROSITE" id="PS50943">
    <property type="entry name" value="HTH_CROC1"/>
    <property type="match status" value="1"/>
</dbReference>
<dbReference type="SMART" id="SM00354">
    <property type="entry name" value="HTH_LACI"/>
    <property type="match status" value="1"/>
</dbReference>
<dbReference type="Pfam" id="PF13377">
    <property type="entry name" value="Peripla_BP_3"/>
    <property type="match status" value="1"/>
</dbReference>
<dbReference type="PANTHER" id="PTHR30146:SF148">
    <property type="entry name" value="HTH-TYPE TRANSCRIPTIONAL REPRESSOR PURR-RELATED"/>
    <property type="match status" value="1"/>
</dbReference>
<evidence type="ECO:0000256" key="3">
    <source>
        <dbReference type="ARBA" id="ARBA00023125"/>
    </source>
</evidence>
<proteinExistence type="predicted"/>
<dbReference type="InterPro" id="IPR000843">
    <property type="entry name" value="HTH_LacI"/>
</dbReference>
<reference evidence="7" key="1">
    <citation type="submission" date="2022-12" db="EMBL/GenBank/DDBJ databases">
        <title>Paracoccus onchidii sp. nov., isolated from a marine invertebrate from the South China Sea.</title>
        <authorList>
            <person name="Xu S."/>
            <person name="Liu Z."/>
            <person name="Xu Y."/>
        </authorList>
    </citation>
    <scope>NUCLEOTIDE SEQUENCE</scope>
    <source>
        <strain evidence="7">Z330</strain>
    </source>
</reference>
<evidence type="ECO:0000259" key="6">
    <source>
        <dbReference type="PROSITE" id="PS50943"/>
    </source>
</evidence>
<comment type="caution">
    <text evidence="7">The sequence shown here is derived from an EMBL/GenBank/DDBJ whole genome shotgun (WGS) entry which is preliminary data.</text>
</comment>
<keyword evidence="2" id="KW-0805">Transcription regulation</keyword>
<dbReference type="SUPFAM" id="SSF53822">
    <property type="entry name" value="Periplasmic binding protein-like I"/>
    <property type="match status" value="1"/>
</dbReference>
<name>A0ABT4ZAZ2_9RHOB</name>
<organism evidence="7 8">
    <name type="scientific">Paracoccus onchidii</name>
    <dbReference type="NCBI Taxonomy" id="3017813"/>
    <lineage>
        <taxon>Bacteria</taxon>
        <taxon>Pseudomonadati</taxon>
        <taxon>Pseudomonadota</taxon>
        <taxon>Alphaproteobacteria</taxon>
        <taxon>Rhodobacterales</taxon>
        <taxon>Paracoccaceae</taxon>
        <taxon>Paracoccus</taxon>
    </lineage>
</organism>
<gene>
    <name evidence="7" type="ORF">PAF17_02185</name>
</gene>
<dbReference type="Pfam" id="PF00356">
    <property type="entry name" value="LacI"/>
    <property type="match status" value="1"/>
</dbReference>
<keyword evidence="8" id="KW-1185">Reference proteome</keyword>
<dbReference type="InterPro" id="IPR010982">
    <property type="entry name" value="Lambda_DNA-bd_dom_sf"/>
</dbReference>
<evidence type="ECO:0000313" key="8">
    <source>
        <dbReference type="Proteomes" id="UP001165641"/>
    </source>
</evidence>
<keyword evidence="4" id="KW-0804">Transcription</keyword>
<dbReference type="PROSITE" id="PS50932">
    <property type="entry name" value="HTH_LACI_2"/>
    <property type="match status" value="1"/>
</dbReference>
<dbReference type="InterPro" id="IPR028082">
    <property type="entry name" value="Peripla_BP_I"/>
</dbReference>
<evidence type="ECO:0000256" key="1">
    <source>
        <dbReference type="ARBA" id="ARBA00022491"/>
    </source>
</evidence>
<dbReference type="PROSITE" id="PS00356">
    <property type="entry name" value="HTH_LACI_1"/>
    <property type="match status" value="1"/>
</dbReference>
<dbReference type="EMBL" id="JAQBIE010000002">
    <property type="protein sequence ID" value="MDB6176312.1"/>
    <property type="molecule type" value="Genomic_DNA"/>
</dbReference>
<protein>
    <submittedName>
        <fullName evidence="7">LacI family DNA-binding transcriptional regulator</fullName>
    </submittedName>
</protein>
<dbReference type="RefSeq" id="WP_271887447.1">
    <property type="nucleotide sequence ID" value="NZ_JAQBIE010000002.1"/>
</dbReference>
<keyword evidence="1" id="KW-0678">Repressor</keyword>
<evidence type="ECO:0000256" key="4">
    <source>
        <dbReference type="ARBA" id="ARBA00023163"/>
    </source>
</evidence>
<accession>A0ABT4ZAZ2</accession>
<feature type="domain" description="HTH lacI-type" evidence="5">
    <location>
        <begin position="2"/>
        <end position="56"/>
    </location>
</feature>